<name>A0A917Y9B2_9ACTN</name>
<evidence type="ECO:0000313" key="4">
    <source>
        <dbReference type="Proteomes" id="UP000600365"/>
    </source>
</evidence>
<feature type="domain" description="SH3b" evidence="2">
    <location>
        <begin position="92"/>
        <end position="150"/>
    </location>
</feature>
<evidence type="ECO:0000259" key="2">
    <source>
        <dbReference type="Pfam" id="PF08239"/>
    </source>
</evidence>
<dbReference type="RefSeq" id="WP_189189254.1">
    <property type="nucleotide sequence ID" value="NZ_BMMM01000012.1"/>
</dbReference>
<proteinExistence type="predicted"/>
<accession>A0A917Y9B2</accession>
<feature type="chain" id="PRO_5037525187" description="SH3b domain-containing protein" evidence="1">
    <location>
        <begin position="31"/>
        <end position="159"/>
    </location>
</feature>
<dbReference type="InterPro" id="IPR003646">
    <property type="entry name" value="SH3-like_bac-type"/>
</dbReference>
<gene>
    <name evidence="3" type="ORF">GCM10011579_060460</name>
</gene>
<evidence type="ECO:0000313" key="3">
    <source>
        <dbReference type="EMBL" id="GGN77845.1"/>
    </source>
</evidence>
<dbReference type="Pfam" id="PF08239">
    <property type="entry name" value="SH3_3"/>
    <property type="match status" value="1"/>
</dbReference>
<keyword evidence="1" id="KW-0732">Signal</keyword>
<comment type="caution">
    <text evidence="3">The sequence shown here is derived from an EMBL/GenBank/DDBJ whole genome shotgun (WGS) entry which is preliminary data.</text>
</comment>
<keyword evidence="4" id="KW-1185">Reference proteome</keyword>
<reference evidence="3 4" key="1">
    <citation type="journal article" date="2014" name="Int. J. Syst. Evol. Microbiol.">
        <title>Complete genome sequence of Corynebacterium casei LMG S-19264T (=DSM 44701T), isolated from a smear-ripened cheese.</title>
        <authorList>
            <consortium name="US DOE Joint Genome Institute (JGI-PGF)"/>
            <person name="Walter F."/>
            <person name="Albersmeier A."/>
            <person name="Kalinowski J."/>
            <person name="Ruckert C."/>
        </authorList>
    </citation>
    <scope>NUCLEOTIDE SEQUENCE [LARGE SCALE GENOMIC DNA]</scope>
    <source>
        <strain evidence="3 4">CGMCC 4.7111</strain>
    </source>
</reference>
<protein>
    <recommendedName>
        <fullName evidence="2">SH3b domain-containing protein</fullName>
    </recommendedName>
</protein>
<sequence>MSQRSRYVRLAIVLAAGSLVALAGATPAVAGEGWDPGSGDSREWVDGWDSSGVSFAEGFDGSESFGEGFAFTDGGDGGVSTFTVKGRVNLNGGLILRSSPTRNSRLVRVARNGEIVHIFCKTRGESVNGDSLWYLLDDGGTWSWGPARFIDAVESPPWC</sequence>
<feature type="signal peptide" evidence="1">
    <location>
        <begin position="1"/>
        <end position="30"/>
    </location>
</feature>
<dbReference type="EMBL" id="BMMM01000012">
    <property type="protein sequence ID" value="GGN77845.1"/>
    <property type="molecule type" value="Genomic_DNA"/>
</dbReference>
<dbReference type="AlphaFoldDB" id="A0A917Y9B2"/>
<dbReference type="Proteomes" id="UP000600365">
    <property type="component" value="Unassembled WGS sequence"/>
</dbReference>
<evidence type="ECO:0000256" key="1">
    <source>
        <dbReference type="SAM" id="SignalP"/>
    </source>
</evidence>
<organism evidence="3 4">
    <name type="scientific">Streptomyces albiflavescens</name>
    <dbReference type="NCBI Taxonomy" id="1623582"/>
    <lineage>
        <taxon>Bacteria</taxon>
        <taxon>Bacillati</taxon>
        <taxon>Actinomycetota</taxon>
        <taxon>Actinomycetes</taxon>
        <taxon>Kitasatosporales</taxon>
        <taxon>Streptomycetaceae</taxon>
        <taxon>Streptomyces</taxon>
    </lineage>
</organism>